<name>A0A183GIC1_HELPZ</name>
<sequence>MKKEQERMQEGLKRGEFRPVDNNETVNEVVSNWGAAQAMAAARGDDKYFDAPKPQSCIRKEVIAATSSACKRLFVEEKPKPFFWMTIQFLMESVAFSLPNFKTVFLVSAATRHSSIQVG</sequence>
<keyword evidence="2" id="KW-1185">Reference proteome</keyword>
<dbReference type="OrthoDB" id="5869323at2759"/>
<gene>
    <name evidence="1" type="ORF">HPBE_LOCUS22369</name>
</gene>
<reference evidence="3" key="2">
    <citation type="submission" date="2019-09" db="UniProtKB">
        <authorList>
            <consortium name="WormBaseParasite"/>
        </authorList>
    </citation>
    <scope>IDENTIFICATION</scope>
</reference>
<evidence type="ECO:0000313" key="2">
    <source>
        <dbReference type="Proteomes" id="UP000050761"/>
    </source>
</evidence>
<accession>A0A3P8BWV7</accession>
<reference evidence="1 2" key="1">
    <citation type="submission" date="2018-11" db="EMBL/GenBank/DDBJ databases">
        <authorList>
            <consortium name="Pathogen Informatics"/>
        </authorList>
    </citation>
    <scope>NUCLEOTIDE SEQUENCE [LARGE SCALE GENOMIC DNA]</scope>
</reference>
<dbReference type="Proteomes" id="UP000050761">
    <property type="component" value="Unassembled WGS sequence"/>
</dbReference>
<accession>A0A183GIC1</accession>
<dbReference type="EMBL" id="UZAH01033922">
    <property type="protein sequence ID" value="VDP32147.1"/>
    <property type="molecule type" value="Genomic_DNA"/>
</dbReference>
<organism evidence="2 3">
    <name type="scientific">Heligmosomoides polygyrus</name>
    <name type="common">Parasitic roundworm</name>
    <dbReference type="NCBI Taxonomy" id="6339"/>
    <lineage>
        <taxon>Eukaryota</taxon>
        <taxon>Metazoa</taxon>
        <taxon>Ecdysozoa</taxon>
        <taxon>Nematoda</taxon>
        <taxon>Chromadorea</taxon>
        <taxon>Rhabditida</taxon>
        <taxon>Rhabditina</taxon>
        <taxon>Rhabditomorpha</taxon>
        <taxon>Strongyloidea</taxon>
        <taxon>Heligmosomidae</taxon>
        <taxon>Heligmosomoides</taxon>
    </lineage>
</organism>
<protein>
    <submittedName>
        <fullName evidence="1 3">Uncharacterized protein</fullName>
    </submittedName>
</protein>
<dbReference type="AlphaFoldDB" id="A0A183GIC1"/>
<proteinExistence type="predicted"/>
<dbReference type="WBParaSite" id="HPBE_0002237001-mRNA-1">
    <property type="protein sequence ID" value="HPBE_0002237001-mRNA-1"/>
    <property type="gene ID" value="HPBE_0002237001"/>
</dbReference>
<evidence type="ECO:0000313" key="1">
    <source>
        <dbReference type="EMBL" id="VDP32147.1"/>
    </source>
</evidence>
<evidence type="ECO:0000313" key="3">
    <source>
        <dbReference type="WBParaSite" id="HPBE_0002237001-mRNA-1"/>
    </source>
</evidence>